<gene>
    <name evidence="1" type="ORF">SMRZ_LOCUS16419</name>
</gene>
<keyword evidence="2" id="KW-1185">Reference proteome</keyword>
<name>A0A183MK44_9TREM</name>
<reference evidence="1 2" key="1">
    <citation type="submission" date="2018-11" db="EMBL/GenBank/DDBJ databases">
        <authorList>
            <consortium name="Pathogen Informatics"/>
        </authorList>
    </citation>
    <scope>NUCLEOTIDE SEQUENCE [LARGE SCALE GENOMIC DNA]</scope>
    <source>
        <strain evidence="1 2">Zambia</strain>
    </source>
</reference>
<evidence type="ECO:0000313" key="1">
    <source>
        <dbReference type="EMBL" id="VDP20930.1"/>
    </source>
</evidence>
<organism evidence="1 2">
    <name type="scientific">Schistosoma margrebowiei</name>
    <dbReference type="NCBI Taxonomy" id="48269"/>
    <lineage>
        <taxon>Eukaryota</taxon>
        <taxon>Metazoa</taxon>
        <taxon>Spiralia</taxon>
        <taxon>Lophotrochozoa</taxon>
        <taxon>Platyhelminthes</taxon>
        <taxon>Trematoda</taxon>
        <taxon>Digenea</taxon>
        <taxon>Strigeidida</taxon>
        <taxon>Schistosomatoidea</taxon>
        <taxon>Schistosomatidae</taxon>
        <taxon>Schistosoma</taxon>
    </lineage>
</organism>
<proteinExistence type="predicted"/>
<dbReference type="Pfam" id="PF20049">
    <property type="entry name" value="DUF6451"/>
    <property type="match status" value="1"/>
</dbReference>
<dbReference type="AlphaFoldDB" id="A0A183MK44"/>
<dbReference type="EMBL" id="UZAI01017137">
    <property type="protein sequence ID" value="VDP20930.1"/>
    <property type="molecule type" value="Genomic_DNA"/>
</dbReference>
<sequence length="73" mass="8143">METTNPITLDGKTQKDVKSFTCLGCIIDERGESNAVVKESIGEARIAFRQIKDIWNSKQLSTCITIRIVNTNV</sequence>
<accession>A0A183MK44</accession>
<dbReference type="InterPro" id="IPR045609">
    <property type="entry name" value="DUF6451"/>
</dbReference>
<dbReference type="Proteomes" id="UP000277204">
    <property type="component" value="Unassembled WGS sequence"/>
</dbReference>
<protein>
    <submittedName>
        <fullName evidence="1">Uncharacterized protein</fullName>
    </submittedName>
</protein>
<evidence type="ECO:0000313" key="2">
    <source>
        <dbReference type="Proteomes" id="UP000277204"/>
    </source>
</evidence>